<gene>
    <name evidence="1" type="ORF">PGTUg99_010434</name>
</gene>
<proteinExistence type="predicted"/>
<evidence type="ECO:0000313" key="1">
    <source>
        <dbReference type="EMBL" id="KAA1091751.1"/>
    </source>
</evidence>
<accession>A0A5B0NR88</accession>
<comment type="caution">
    <text evidence="1">The sequence shown here is derived from an EMBL/GenBank/DDBJ whole genome shotgun (WGS) entry which is preliminary data.</text>
</comment>
<sequence length="73" mass="7997">MQIGAKAIDQADALLPFLHFVRPLLTPSKFNPPPTFMSLLDSTAQSVMAITISTDPLVEPTHPEARLDNPHHP</sequence>
<dbReference type="Proteomes" id="UP000325313">
    <property type="component" value="Unassembled WGS sequence"/>
</dbReference>
<dbReference type="EMBL" id="VDEP01000383">
    <property type="protein sequence ID" value="KAA1091751.1"/>
    <property type="molecule type" value="Genomic_DNA"/>
</dbReference>
<dbReference type="AlphaFoldDB" id="A0A5B0NR88"/>
<evidence type="ECO:0000313" key="2">
    <source>
        <dbReference type="Proteomes" id="UP000325313"/>
    </source>
</evidence>
<reference evidence="1 2" key="1">
    <citation type="submission" date="2019-05" db="EMBL/GenBank/DDBJ databases">
        <title>Emergence of the Ug99 lineage of the wheat stem rust pathogen through somatic hybridization.</title>
        <authorList>
            <person name="Li F."/>
            <person name="Upadhyaya N.M."/>
            <person name="Sperschneider J."/>
            <person name="Matny O."/>
            <person name="Nguyen-Phuc H."/>
            <person name="Mago R."/>
            <person name="Raley C."/>
            <person name="Miller M.E."/>
            <person name="Silverstein K.A.T."/>
            <person name="Henningsen E."/>
            <person name="Hirsch C.D."/>
            <person name="Visser B."/>
            <person name="Pretorius Z.A."/>
            <person name="Steffenson B.J."/>
            <person name="Schwessinger B."/>
            <person name="Dodds P.N."/>
            <person name="Figueroa M."/>
        </authorList>
    </citation>
    <scope>NUCLEOTIDE SEQUENCE [LARGE SCALE GENOMIC DNA]</scope>
    <source>
        <strain evidence="1 2">Ug99</strain>
    </source>
</reference>
<name>A0A5B0NR88_PUCGR</name>
<organism evidence="1 2">
    <name type="scientific">Puccinia graminis f. sp. tritici</name>
    <dbReference type="NCBI Taxonomy" id="56615"/>
    <lineage>
        <taxon>Eukaryota</taxon>
        <taxon>Fungi</taxon>
        <taxon>Dikarya</taxon>
        <taxon>Basidiomycota</taxon>
        <taxon>Pucciniomycotina</taxon>
        <taxon>Pucciniomycetes</taxon>
        <taxon>Pucciniales</taxon>
        <taxon>Pucciniaceae</taxon>
        <taxon>Puccinia</taxon>
    </lineage>
</organism>
<protein>
    <submittedName>
        <fullName evidence="1">Uncharacterized protein</fullName>
    </submittedName>
</protein>